<dbReference type="InterPro" id="IPR038729">
    <property type="entry name" value="Rad50/SbcC_AAA"/>
</dbReference>
<dbReference type="GO" id="GO:0016887">
    <property type="term" value="F:ATP hydrolysis activity"/>
    <property type="evidence" value="ECO:0007669"/>
    <property type="project" value="InterPro"/>
</dbReference>
<dbReference type="InterPro" id="IPR027417">
    <property type="entry name" value="P-loop_NTPase"/>
</dbReference>
<evidence type="ECO:0000256" key="10">
    <source>
        <dbReference type="RuleBase" id="RU000578"/>
    </source>
</evidence>
<keyword evidence="6 9" id="KW-0238">DNA-binding</keyword>
<dbReference type="Gene3D" id="1.20.1050.90">
    <property type="entry name" value="RecF/RecN/SMC, N-terminal domain"/>
    <property type="match status" value="1"/>
</dbReference>
<dbReference type="OrthoDB" id="9803889at2"/>
<dbReference type="InterPro" id="IPR018078">
    <property type="entry name" value="DNA-binding_RecF_CS"/>
</dbReference>
<evidence type="ECO:0000256" key="4">
    <source>
        <dbReference type="ARBA" id="ARBA00022763"/>
    </source>
</evidence>
<dbReference type="KEGG" id="arf:AR1Y2_0004"/>
<feature type="domain" description="Rad50/SbcC-type AAA" evidence="11">
    <location>
        <begin position="5"/>
        <end position="194"/>
    </location>
</feature>
<keyword evidence="8 9" id="KW-0742">SOS response</keyword>
<keyword evidence="3 9" id="KW-0547">Nucleotide-binding</keyword>
<dbReference type="GO" id="GO:0009432">
    <property type="term" value="P:SOS response"/>
    <property type="evidence" value="ECO:0007669"/>
    <property type="project" value="UniProtKB-UniRule"/>
</dbReference>
<dbReference type="PANTHER" id="PTHR32182:SF0">
    <property type="entry name" value="DNA REPLICATION AND REPAIR PROTEIN RECF"/>
    <property type="match status" value="1"/>
</dbReference>
<keyword evidence="7 9" id="KW-0234">DNA repair</keyword>
<keyword evidence="2 9" id="KW-0235">DNA replication</keyword>
<evidence type="ECO:0000256" key="9">
    <source>
        <dbReference type="HAMAP-Rule" id="MF_00365"/>
    </source>
</evidence>
<gene>
    <name evidence="9" type="primary">recF</name>
    <name evidence="12" type="ORF">AR1Y2_0004</name>
</gene>
<dbReference type="PANTHER" id="PTHR32182">
    <property type="entry name" value="DNA REPLICATION AND REPAIR PROTEIN RECF"/>
    <property type="match status" value="1"/>
</dbReference>
<dbReference type="GO" id="GO:0006260">
    <property type="term" value="P:DNA replication"/>
    <property type="evidence" value="ECO:0007669"/>
    <property type="project" value="UniProtKB-UniRule"/>
</dbReference>
<dbReference type="AlphaFoldDB" id="A0A4P8I7P2"/>
<protein>
    <recommendedName>
        <fullName evidence="9 10">DNA replication and repair protein RecF</fullName>
    </recommendedName>
</protein>
<feature type="binding site" evidence="9">
    <location>
        <begin position="30"/>
        <end position="37"/>
    </location>
    <ligand>
        <name>ATP</name>
        <dbReference type="ChEBI" id="CHEBI:30616"/>
    </ligand>
</feature>
<dbReference type="EMBL" id="CP040058">
    <property type="protein sequence ID" value="QCP33458.1"/>
    <property type="molecule type" value="Genomic_DNA"/>
</dbReference>
<dbReference type="RefSeq" id="WP_137327127.1">
    <property type="nucleotide sequence ID" value="NZ_CP040058.1"/>
</dbReference>
<sequence length="361" mass="41908">MYIQSLELKNYRNYDRLIIEFSKGTNILYGDNAQGKTNILEAVYLGATTKSHRGSKDREIIRFGENESHIRIHLVKQDIGHQIDMHLKKSKTKGAAIDQIPIKRSSDLLGFVPVIFFSPEDLSIIKNGPSERRKFLDIELSQLEKMYLHQLSSYNKVMTQRNNLLRQLAFQRDLLDTLDSWDLQLVRYGSEVIRYRQKFIDDLNRIIREIHKNLTGKKEKIDLKYDYSVNYDEFLTVLQKKREIDLKYASTGAGPHRDDIEFLVNGIDIRRFGSQGQQRTAALSLKLAQIELVKRQTGETPILLLDDVLSELDSSRKNYLLDSIKDIQTLITCTGLEEFINSHLQIDKMFQVKSGKIVREN</sequence>
<proteinExistence type="inferred from homology"/>
<evidence type="ECO:0000256" key="1">
    <source>
        <dbReference type="ARBA" id="ARBA00022490"/>
    </source>
</evidence>
<dbReference type="PROSITE" id="PS00618">
    <property type="entry name" value="RECF_2"/>
    <property type="match status" value="1"/>
</dbReference>
<keyword evidence="1 9" id="KW-0963">Cytoplasm</keyword>
<dbReference type="SUPFAM" id="SSF52540">
    <property type="entry name" value="P-loop containing nucleoside triphosphate hydrolases"/>
    <property type="match status" value="1"/>
</dbReference>
<evidence type="ECO:0000313" key="12">
    <source>
        <dbReference type="EMBL" id="QCP33458.1"/>
    </source>
</evidence>
<dbReference type="InterPro" id="IPR001238">
    <property type="entry name" value="DNA-binding_RecF"/>
</dbReference>
<keyword evidence="5 9" id="KW-0067">ATP-binding</keyword>
<name>A0A4P8I7P2_9FIRM</name>
<dbReference type="GO" id="GO:0005524">
    <property type="term" value="F:ATP binding"/>
    <property type="evidence" value="ECO:0007669"/>
    <property type="project" value="UniProtKB-UniRule"/>
</dbReference>
<evidence type="ECO:0000256" key="6">
    <source>
        <dbReference type="ARBA" id="ARBA00023125"/>
    </source>
</evidence>
<evidence type="ECO:0000259" key="11">
    <source>
        <dbReference type="Pfam" id="PF13476"/>
    </source>
</evidence>
<dbReference type="GO" id="GO:0000731">
    <property type="term" value="P:DNA synthesis involved in DNA repair"/>
    <property type="evidence" value="ECO:0007669"/>
    <property type="project" value="TreeGrafter"/>
</dbReference>
<evidence type="ECO:0000256" key="3">
    <source>
        <dbReference type="ARBA" id="ARBA00022741"/>
    </source>
</evidence>
<dbReference type="HAMAP" id="MF_00365">
    <property type="entry name" value="RecF"/>
    <property type="match status" value="1"/>
</dbReference>
<dbReference type="InterPro" id="IPR042174">
    <property type="entry name" value="RecF_2"/>
</dbReference>
<keyword evidence="13" id="KW-1185">Reference proteome</keyword>
<keyword evidence="4 9" id="KW-0227">DNA damage</keyword>
<evidence type="ECO:0000256" key="8">
    <source>
        <dbReference type="ARBA" id="ARBA00023236"/>
    </source>
</evidence>
<evidence type="ECO:0000256" key="7">
    <source>
        <dbReference type="ARBA" id="ARBA00023204"/>
    </source>
</evidence>
<comment type="subcellular location">
    <subcellularLocation>
        <location evidence="9 10">Cytoplasm</location>
    </subcellularLocation>
</comment>
<comment type="similarity">
    <text evidence="9 10">Belongs to the RecF family.</text>
</comment>
<dbReference type="Proteomes" id="UP000298653">
    <property type="component" value="Chromosome"/>
</dbReference>
<evidence type="ECO:0000256" key="5">
    <source>
        <dbReference type="ARBA" id="ARBA00022840"/>
    </source>
</evidence>
<dbReference type="NCBIfam" id="TIGR00611">
    <property type="entry name" value="recf"/>
    <property type="match status" value="1"/>
</dbReference>
<dbReference type="GO" id="GO:0006302">
    <property type="term" value="P:double-strand break repair"/>
    <property type="evidence" value="ECO:0007669"/>
    <property type="project" value="InterPro"/>
</dbReference>
<organism evidence="12 13">
    <name type="scientific">Anaerostipes rhamnosivorans</name>
    <dbReference type="NCBI Taxonomy" id="1229621"/>
    <lineage>
        <taxon>Bacteria</taxon>
        <taxon>Bacillati</taxon>
        <taxon>Bacillota</taxon>
        <taxon>Clostridia</taxon>
        <taxon>Lachnospirales</taxon>
        <taxon>Lachnospiraceae</taxon>
        <taxon>Anaerostipes</taxon>
    </lineage>
</organism>
<dbReference type="GO" id="GO:0005737">
    <property type="term" value="C:cytoplasm"/>
    <property type="evidence" value="ECO:0007669"/>
    <property type="project" value="UniProtKB-SubCell"/>
</dbReference>
<dbReference type="GO" id="GO:0003697">
    <property type="term" value="F:single-stranded DNA binding"/>
    <property type="evidence" value="ECO:0007669"/>
    <property type="project" value="UniProtKB-UniRule"/>
</dbReference>
<dbReference type="Pfam" id="PF13476">
    <property type="entry name" value="AAA_23"/>
    <property type="match status" value="1"/>
</dbReference>
<dbReference type="Gene3D" id="3.40.50.300">
    <property type="entry name" value="P-loop containing nucleotide triphosphate hydrolases"/>
    <property type="match status" value="1"/>
</dbReference>
<dbReference type="CDD" id="cd03242">
    <property type="entry name" value="ABC_RecF"/>
    <property type="match status" value="1"/>
</dbReference>
<reference evidence="12 13" key="1">
    <citation type="submission" date="2019-05" db="EMBL/GenBank/DDBJ databases">
        <title>Complete genome sequencing of Anaerostipes rhamnosivorans.</title>
        <authorList>
            <person name="Bui T.P.N."/>
            <person name="de Vos W.M."/>
        </authorList>
    </citation>
    <scope>NUCLEOTIDE SEQUENCE [LARGE SCALE GENOMIC DNA]</scope>
    <source>
        <strain evidence="12 13">1y2</strain>
    </source>
</reference>
<evidence type="ECO:0000256" key="2">
    <source>
        <dbReference type="ARBA" id="ARBA00022705"/>
    </source>
</evidence>
<evidence type="ECO:0000313" key="13">
    <source>
        <dbReference type="Proteomes" id="UP000298653"/>
    </source>
</evidence>
<accession>A0A4P8I7P2</accession>
<comment type="function">
    <text evidence="9 10">The RecF protein is involved in DNA metabolism; it is required for DNA replication and normal SOS inducibility. RecF binds preferentially to single-stranded, linear DNA. It also seems to bind ATP.</text>
</comment>